<dbReference type="RefSeq" id="WP_183205977.1">
    <property type="nucleotide sequence ID" value="NZ_JAAAMM010000001.1"/>
</dbReference>
<organism evidence="2 3">
    <name type="scientific">Aurantimonas endophytica</name>
    <dbReference type="NCBI Taxonomy" id="1522175"/>
    <lineage>
        <taxon>Bacteria</taxon>
        <taxon>Pseudomonadati</taxon>
        <taxon>Pseudomonadota</taxon>
        <taxon>Alphaproteobacteria</taxon>
        <taxon>Hyphomicrobiales</taxon>
        <taxon>Aurantimonadaceae</taxon>
        <taxon>Aurantimonas</taxon>
    </lineage>
</organism>
<proteinExistence type="predicted"/>
<protein>
    <submittedName>
        <fullName evidence="2">Uncharacterized protein</fullName>
    </submittedName>
</protein>
<dbReference type="AlphaFoldDB" id="A0A7W6HA63"/>
<evidence type="ECO:0000256" key="1">
    <source>
        <dbReference type="SAM" id="MobiDB-lite"/>
    </source>
</evidence>
<feature type="region of interest" description="Disordered" evidence="1">
    <location>
        <begin position="1"/>
        <end position="55"/>
    </location>
</feature>
<keyword evidence="3" id="KW-1185">Reference proteome</keyword>
<accession>A0A7W6HA63</accession>
<dbReference type="Proteomes" id="UP000588647">
    <property type="component" value="Unassembled WGS sequence"/>
</dbReference>
<evidence type="ECO:0000313" key="2">
    <source>
        <dbReference type="EMBL" id="MBB4001446.1"/>
    </source>
</evidence>
<comment type="caution">
    <text evidence="2">The sequence shown here is derived from an EMBL/GenBank/DDBJ whole genome shotgun (WGS) entry which is preliminary data.</text>
</comment>
<name>A0A7W6HA63_9HYPH</name>
<feature type="compositionally biased region" description="Basic and acidic residues" evidence="1">
    <location>
        <begin position="1"/>
        <end position="36"/>
    </location>
</feature>
<sequence length="107" mass="12068">MEADRNYDEDARWADDRRKSHSRGDEAEGIESRHVGIGEPESNDDSDLEPNGSNQEPWALITAQFSERIELKIFVLGRLGKAGLIVIGNPSQKSEEEITARWLPIIH</sequence>
<reference evidence="2 3" key="1">
    <citation type="submission" date="2020-08" db="EMBL/GenBank/DDBJ databases">
        <title>Genomic Encyclopedia of Type Strains, Phase IV (KMG-IV): sequencing the most valuable type-strain genomes for metagenomic binning, comparative biology and taxonomic classification.</title>
        <authorList>
            <person name="Goeker M."/>
        </authorList>
    </citation>
    <scope>NUCLEOTIDE SEQUENCE [LARGE SCALE GENOMIC DNA]</scope>
    <source>
        <strain evidence="2 3">DSM 103570</strain>
    </source>
</reference>
<dbReference type="EMBL" id="JACIEM010000001">
    <property type="protein sequence ID" value="MBB4001446.1"/>
    <property type="molecule type" value="Genomic_DNA"/>
</dbReference>
<evidence type="ECO:0000313" key="3">
    <source>
        <dbReference type="Proteomes" id="UP000588647"/>
    </source>
</evidence>
<gene>
    <name evidence="2" type="ORF">GGR03_000493</name>
</gene>